<name>A0A8J3EG68_9RHOB</name>
<dbReference type="Proteomes" id="UP000617145">
    <property type="component" value="Unassembled WGS sequence"/>
</dbReference>
<dbReference type="FunFam" id="3.30.70.270:FF:000001">
    <property type="entry name" value="Diguanylate cyclase domain protein"/>
    <property type="match status" value="1"/>
</dbReference>
<accession>A0A8J3EG68</accession>
<dbReference type="Gene3D" id="3.30.70.270">
    <property type="match status" value="1"/>
</dbReference>
<dbReference type="EMBL" id="BMJV01000004">
    <property type="protein sequence ID" value="GGG74295.1"/>
    <property type="molecule type" value="Genomic_DNA"/>
</dbReference>
<dbReference type="CDD" id="cd01949">
    <property type="entry name" value="GGDEF"/>
    <property type="match status" value="1"/>
</dbReference>
<dbReference type="InterPro" id="IPR000160">
    <property type="entry name" value="GGDEF_dom"/>
</dbReference>
<gene>
    <name evidence="2" type="ORF">GCM10011415_23420</name>
</gene>
<dbReference type="NCBIfam" id="TIGR00254">
    <property type="entry name" value="GGDEF"/>
    <property type="match status" value="1"/>
</dbReference>
<dbReference type="Gene3D" id="3.30.450.260">
    <property type="entry name" value="Haem NO binding associated domain"/>
    <property type="match status" value="1"/>
</dbReference>
<keyword evidence="3" id="KW-1185">Reference proteome</keyword>
<comment type="caution">
    <text evidence="2">The sequence shown here is derived from an EMBL/GenBank/DDBJ whole genome shotgun (WGS) entry which is preliminary data.</text>
</comment>
<dbReference type="GO" id="GO:0003824">
    <property type="term" value="F:catalytic activity"/>
    <property type="evidence" value="ECO:0007669"/>
    <property type="project" value="UniProtKB-ARBA"/>
</dbReference>
<reference evidence="2" key="2">
    <citation type="submission" date="2020-09" db="EMBL/GenBank/DDBJ databases">
        <authorList>
            <person name="Sun Q."/>
            <person name="Zhou Y."/>
        </authorList>
    </citation>
    <scope>NUCLEOTIDE SEQUENCE</scope>
    <source>
        <strain evidence="2">CGMCC 1.15762</strain>
    </source>
</reference>
<dbReference type="InterPro" id="IPR052163">
    <property type="entry name" value="DGC-Regulatory_Protein"/>
</dbReference>
<dbReference type="SUPFAM" id="SSF55073">
    <property type="entry name" value="Nucleotide cyclase"/>
    <property type="match status" value="1"/>
</dbReference>
<dbReference type="InterPro" id="IPR043128">
    <property type="entry name" value="Rev_trsase/Diguanyl_cyclase"/>
</dbReference>
<dbReference type="InterPro" id="IPR029787">
    <property type="entry name" value="Nucleotide_cyclase"/>
</dbReference>
<evidence type="ECO:0000313" key="3">
    <source>
        <dbReference type="Proteomes" id="UP000617145"/>
    </source>
</evidence>
<evidence type="ECO:0000259" key="1">
    <source>
        <dbReference type="PROSITE" id="PS50887"/>
    </source>
</evidence>
<dbReference type="RefSeq" id="WP_188790518.1">
    <property type="nucleotide sequence ID" value="NZ_BMJV01000004.1"/>
</dbReference>
<dbReference type="InterPro" id="IPR042463">
    <property type="entry name" value="HNOB_dom_associated_sf"/>
</dbReference>
<protein>
    <submittedName>
        <fullName evidence="2">GGDEF domain-containing protein</fullName>
    </submittedName>
</protein>
<dbReference type="PROSITE" id="PS50887">
    <property type="entry name" value="GGDEF"/>
    <property type="match status" value="1"/>
</dbReference>
<reference evidence="2" key="1">
    <citation type="journal article" date="2014" name="Int. J. Syst. Evol. Microbiol.">
        <title>Complete genome sequence of Corynebacterium casei LMG S-19264T (=DSM 44701T), isolated from a smear-ripened cheese.</title>
        <authorList>
            <consortium name="US DOE Joint Genome Institute (JGI-PGF)"/>
            <person name="Walter F."/>
            <person name="Albersmeier A."/>
            <person name="Kalinowski J."/>
            <person name="Ruckert C."/>
        </authorList>
    </citation>
    <scope>NUCLEOTIDE SEQUENCE</scope>
    <source>
        <strain evidence="2">CGMCC 1.15762</strain>
    </source>
</reference>
<evidence type="ECO:0000313" key="2">
    <source>
        <dbReference type="EMBL" id="GGG74295.1"/>
    </source>
</evidence>
<sequence>MLPRDTLDVLCPLHLQIAPDGMVRHLGPTLIKLQEGAVAQGRPFTDVFEVFRPRRVHDLAGLLDLAGRKLQLRLHSGQGMTLRGLVIPDGTGGAILNLSFGIGVVDAVRHHGLTSTDFAVTDLAIDMLYLVEAKSAAMEASRTLNRRLQGAMREAEHRAITDTLTGLQNRRAMDHTLQRLLRNEERFAVLHVDLDFFKQVNDTRGHAAGDQVLQAVARVMLDLTRKDDIVARVGGDEFIILLVGLVDRPRLSVLAERLISRIEQPISIDGADCSISASIGISVHLPDVAGAQAGNQLLEQSDQALYLAKRSGRAQHAFYEPWELRNAP</sequence>
<dbReference type="SMART" id="SM00267">
    <property type="entry name" value="GGDEF"/>
    <property type="match status" value="1"/>
</dbReference>
<dbReference type="PANTHER" id="PTHR46663">
    <property type="entry name" value="DIGUANYLATE CYCLASE DGCT-RELATED"/>
    <property type="match status" value="1"/>
</dbReference>
<feature type="domain" description="GGDEF" evidence="1">
    <location>
        <begin position="185"/>
        <end position="321"/>
    </location>
</feature>
<dbReference type="PANTHER" id="PTHR46663:SF2">
    <property type="entry name" value="GGDEF DOMAIN-CONTAINING PROTEIN"/>
    <property type="match status" value="1"/>
</dbReference>
<dbReference type="Pfam" id="PF00990">
    <property type="entry name" value="GGDEF"/>
    <property type="match status" value="1"/>
</dbReference>
<proteinExistence type="predicted"/>
<organism evidence="2 3">
    <name type="scientific">Salipiger pallidus</name>
    <dbReference type="NCBI Taxonomy" id="1775170"/>
    <lineage>
        <taxon>Bacteria</taxon>
        <taxon>Pseudomonadati</taxon>
        <taxon>Pseudomonadota</taxon>
        <taxon>Alphaproteobacteria</taxon>
        <taxon>Rhodobacterales</taxon>
        <taxon>Roseobacteraceae</taxon>
        <taxon>Salipiger</taxon>
    </lineage>
</organism>
<dbReference type="AlphaFoldDB" id="A0A8J3EG68"/>